<evidence type="ECO:0000259" key="3">
    <source>
        <dbReference type="SMART" id="SM00642"/>
    </source>
</evidence>
<comment type="similarity">
    <text evidence="1">Belongs to the glycosyl hydrolase 13 family.</text>
</comment>
<proteinExistence type="inferred from homology"/>
<dbReference type="InterPro" id="IPR017853">
    <property type="entry name" value="GH"/>
</dbReference>
<dbReference type="InterPro" id="IPR013780">
    <property type="entry name" value="Glyco_hydro_b"/>
</dbReference>
<dbReference type="Pfam" id="PF02922">
    <property type="entry name" value="CBM_48"/>
    <property type="match status" value="1"/>
</dbReference>
<gene>
    <name evidence="4" type="primary">pulA</name>
    <name evidence="4" type="ORF">IAC39_02905</name>
</gene>
<name>A0A9D1GSS2_9FIRM</name>
<dbReference type="NCBIfam" id="TIGR02104">
    <property type="entry name" value="pulA_typeI"/>
    <property type="match status" value="1"/>
</dbReference>
<dbReference type="SUPFAM" id="SSF81296">
    <property type="entry name" value="E set domains"/>
    <property type="match status" value="1"/>
</dbReference>
<accession>A0A9D1GSS2</accession>
<keyword evidence="4" id="KW-0378">Hydrolase</keyword>
<reference evidence="4" key="2">
    <citation type="journal article" date="2021" name="PeerJ">
        <title>Extensive microbial diversity within the chicken gut microbiome revealed by metagenomics and culture.</title>
        <authorList>
            <person name="Gilroy R."/>
            <person name="Ravi A."/>
            <person name="Getino M."/>
            <person name="Pursley I."/>
            <person name="Horton D.L."/>
            <person name="Alikhan N.F."/>
            <person name="Baker D."/>
            <person name="Gharbi K."/>
            <person name="Hall N."/>
            <person name="Watson M."/>
            <person name="Adriaenssens E.M."/>
            <person name="Foster-Nyarko E."/>
            <person name="Jarju S."/>
            <person name="Secka A."/>
            <person name="Antonio M."/>
            <person name="Oren A."/>
            <person name="Chaudhuri R.R."/>
            <person name="La Ragione R."/>
            <person name="Hildebrand F."/>
            <person name="Pallen M.J."/>
        </authorList>
    </citation>
    <scope>NUCLEOTIDE SEQUENCE</scope>
    <source>
        <strain evidence="4">CHK33-4379</strain>
    </source>
</reference>
<protein>
    <submittedName>
        <fullName evidence="4">Type I pullulanase</fullName>
        <ecNumber evidence="4">3.2.1.41</ecNumber>
    </submittedName>
</protein>
<dbReference type="InterPro" id="IPR004193">
    <property type="entry name" value="Glyco_hydro_13_N"/>
</dbReference>
<dbReference type="InterPro" id="IPR011840">
    <property type="entry name" value="PulA_typeI"/>
</dbReference>
<feature type="domain" description="Glycosyl hydrolase family 13 catalytic" evidence="3">
    <location>
        <begin position="139"/>
        <end position="535"/>
    </location>
</feature>
<dbReference type="AlphaFoldDB" id="A0A9D1GSS2"/>
<dbReference type="CDD" id="cd02860">
    <property type="entry name" value="E_set_Pullulanase"/>
    <property type="match status" value="1"/>
</dbReference>
<keyword evidence="2" id="KW-0624">Polysaccharide degradation</keyword>
<evidence type="ECO:0000313" key="5">
    <source>
        <dbReference type="Proteomes" id="UP000824136"/>
    </source>
</evidence>
<dbReference type="Gene3D" id="3.20.20.80">
    <property type="entry name" value="Glycosidases"/>
    <property type="match status" value="1"/>
</dbReference>
<dbReference type="GO" id="GO:0030245">
    <property type="term" value="P:cellulose catabolic process"/>
    <property type="evidence" value="ECO:0007669"/>
    <property type="project" value="UniProtKB-KW"/>
</dbReference>
<evidence type="ECO:0000256" key="2">
    <source>
        <dbReference type="ARBA" id="ARBA00023001"/>
    </source>
</evidence>
<sequence length="628" mass="71349">MKLSEWKDIDERFGYDGFLGVRLADGKTEFYVWAPTAESVKLLLYKSYKDVSPYLSISLEKGDRGVWKYVHRRPLKKTYYCYEYTYNGYRNIGVDPYACAVGINGEKGYICKLSELNPNGWDRSTYVKLQKYTDAVLYEAHVRDFSSDPSSGINSKFRGKFKAFTINSSRTPGGKRSCVAHLRELGITHVHLLPVFDYDRLDETNPRAAYNWGYDPENYNAPEGSYCTDPFNPELRITELKELVMSLHEQGIGVVMDVVYNHTYLPESSNLGKSFPSYYYRYREDGKLSNGSGCGNEIASDHAMVRKYIVDSVLFWAKEYKIDGFRFDLMACLDVDTLNEITRRLKELNPNAILYGEGWSAEAVELPPELAGSKVNSAKMPEFAYFNDNFRDAIKGAVFSDSSTGYVSGNYLLQKAVCDGLLGITDWAVNPRQVINYCEAHDNLTLWDKLTLSVGDRNDRDRRKMARLCAALVLLAQGVPFIHAGQEFLRSKPLGDGKFDHNSYASPDSVNSIKWGELDKNYLESEYITGLISFRKAHHLLRMATRDEVMSHSEILPSAEGTIAIHLYDEEEELLIFVNPIPRAKLFALPDGEWRLCVSDYTVSENALAIFCEAVYVPPISVMVLKKF</sequence>
<keyword evidence="4" id="KW-0326">Glycosidase</keyword>
<dbReference type="InterPro" id="IPR013783">
    <property type="entry name" value="Ig-like_fold"/>
</dbReference>
<dbReference type="Gene3D" id="2.60.40.10">
    <property type="entry name" value="Immunoglobulins"/>
    <property type="match status" value="1"/>
</dbReference>
<evidence type="ECO:0000256" key="1">
    <source>
        <dbReference type="ARBA" id="ARBA00008061"/>
    </source>
</evidence>
<comment type="caution">
    <text evidence="4">The sequence shown here is derived from an EMBL/GenBank/DDBJ whole genome shotgun (WGS) entry which is preliminary data.</text>
</comment>
<reference evidence="4" key="1">
    <citation type="submission" date="2020-10" db="EMBL/GenBank/DDBJ databases">
        <authorList>
            <person name="Gilroy R."/>
        </authorList>
    </citation>
    <scope>NUCLEOTIDE SEQUENCE</scope>
    <source>
        <strain evidence="4">CHK33-4379</strain>
    </source>
</reference>
<dbReference type="InterPro" id="IPR014756">
    <property type="entry name" value="Ig_E-set"/>
</dbReference>
<dbReference type="SUPFAM" id="SSF51445">
    <property type="entry name" value="(Trans)glycosidases"/>
    <property type="match status" value="1"/>
</dbReference>
<keyword evidence="2" id="KW-0136">Cellulose degradation</keyword>
<dbReference type="CDD" id="cd11341">
    <property type="entry name" value="AmyAc_Pullulanase_LD-like"/>
    <property type="match status" value="1"/>
</dbReference>
<evidence type="ECO:0000313" key="4">
    <source>
        <dbReference type="EMBL" id="HIT58649.1"/>
    </source>
</evidence>
<dbReference type="EC" id="3.2.1.41" evidence="4"/>
<dbReference type="Pfam" id="PF00128">
    <property type="entry name" value="Alpha-amylase"/>
    <property type="match status" value="2"/>
</dbReference>
<dbReference type="Proteomes" id="UP000824136">
    <property type="component" value="Unassembled WGS sequence"/>
</dbReference>
<dbReference type="EMBL" id="DVLL01000012">
    <property type="protein sequence ID" value="HIT58649.1"/>
    <property type="molecule type" value="Genomic_DNA"/>
</dbReference>
<organism evidence="4 5">
    <name type="scientific">Candidatus Faeciplasma pullistercoris</name>
    <dbReference type="NCBI Taxonomy" id="2840800"/>
    <lineage>
        <taxon>Bacteria</taxon>
        <taxon>Bacillati</taxon>
        <taxon>Bacillota</taxon>
        <taxon>Clostridia</taxon>
        <taxon>Eubacteriales</taxon>
        <taxon>Oscillospiraceae</taxon>
        <taxon>Oscillospiraceae incertae sedis</taxon>
        <taxon>Candidatus Faeciplasma</taxon>
    </lineage>
</organism>
<keyword evidence="2" id="KW-0119">Carbohydrate metabolism</keyword>
<dbReference type="Gene3D" id="2.60.40.1180">
    <property type="entry name" value="Golgi alpha-mannosidase II"/>
    <property type="match status" value="1"/>
</dbReference>
<dbReference type="SMART" id="SM00642">
    <property type="entry name" value="Aamy"/>
    <property type="match status" value="1"/>
</dbReference>
<dbReference type="PANTHER" id="PTHR43002">
    <property type="entry name" value="GLYCOGEN DEBRANCHING ENZYME"/>
    <property type="match status" value="1"/>
</dbReference>
<dbReference type="GO" id="GO:0051060">
    <property type="term" value="F:pullulanase activity"/>
    <property type="evidence" value="ECO:0007669"/>
    <property type="project" value="UniProtKB-EC"/>
</dbReference>
<dbReference type="InterPro" id="IPR006047">
    <property type="entry name" value="GH13_cat_dom"/>
</dbReference>